<keyword evidence="2" id="KW-1185">Reference proteome</keyword>
<dbReference type="EMBL" id="AMQQ01000024">
    <property type="protein sequence ID" value="EKJ94706.1"/>
    <property type="molecule type" value="Genomic_DNA"/>
</dbReference>
<accession>A0ABN0HJB2</accession>
<reference evidence="1 2" key="1">
    <citation type="journal article" date="2013" name="Genome Announc.">
        <title>Genome Sequence of Rhizobium lupini HPC(L) Isolated from Saline Desert Soil, Kutch (Gujarat).</title>
        <authorList>
            <person name="Agarwal L."/>
            <person name="Purohit H.J."/>
        </authorList>
    </citation>
    <scope>NUCLEOTIDE SEQUENCE [LARGE SCALE GENOMIC DNA]</scope>
    <source>
        <strain evidence="2">HPC(L)</strain>
    </source>
</reference>
<dbReference type="InterPro" id="IPR011009">
    <property type="entry name" value="Kinase-like_dom_sf"/>
</dbReference>
<dbReference type="Gene3D" id="3.90.1200.10">
    <property type="match status" value="1"/>
</dbReference>
<organism evidence="1 2">
    <name type="scientific">Bradyrhizobium lupini HPC(L)</name>
    <dbReference type="NCBI Taxonomy" id="1229491"/>
    <lineage>
        <taxon>Bacteria</taxon>
        <taxon>Pseudomonadati</taxon>
        <taxon>Pseudomonadota</taxon>
        <taxon>Alphaproteobacteria</taxon>
        <taxon>Hyphomicrobiales</taxon>
        <taxon>Nitrobacteraceae</taxon>
        <taxon>Bradyrhizobium</taxon>
    </lineage>
</organism>
<evidence type="ECO:0000313" key="1">
    <source>
        <dbReference type="EMBL" id="EKJ94706.1"/>
    </source>
</evidence>
<proteinExistence type="predicted"/>
<gene>
    <name evidence="1" type="ORF">C241_17283</name>
</gene>
<evidence type="ECO:0000313" key="2">
    <source>
        <dbReference type="Proteomes" id="UP000017668"/>
    </source>
</evidence>
<protein>
    <submittedName>
        <fullName evidence="1">Aminoglycoside 3'-phosphotransferase</fullName>
    </submittedName>
</protein>
<comment type="caution">
    <text evidence="1">The sequence shown here is derived from an EMBL/GenBank/DDBJ whole genome shotgun (WGS) entry which is preliminary data.</text>
</comment>
<sequence length="81" mass="8958">MACNLAPLSFTFTADSVATYVDFSLDNLPIHKGEIAGFIDIGRAGIADRYQDINLQIIRKYRKCVNFRVSTLFGCLPAEGN</sequence>
<name>A0ABN0HJB2_RHILU</name>
<dbReference type="Proteomes" id="UP000017668">
    <property type="component" value="Unassembled WGS sequence"/>
</dbReference>
<dbReference type="SUPFAM" id="SSF56112">
    <property type="entry name" value="Protein kinase-like (PK-like)"/>
    <property type="match status" value="1"/>
</dbReference>